<comment type="catalytic activity">
    <reaction evidence="7">
        <text>L-kynurenine + 2-oxoglutarate = kynurenate + L-glutamate + H2O</text>
        <dbReference type="Rhea" id="RHEA:65560"/>
        <dbReference type="ChEBI" id="CHEBI:15377"/>
        <dbReference type="ChEBI" id="CHEBI:16810"/>
        <dbReference type="ChEBI" id="CHEBI:29985"/>
        <dbReference type="ChEBI" id="CHEBI:57959"/>
        <dbReference type="ChEBI" id="CHEBI:58454"/>
        <dbReference type="EC" id="2.6.1.7"/>
    </reaction>
    <physiologicalReaction direction="left-to-right" evidence="7">
        <dbReference type="Rhea" id="RHEA:65561"/>
    </physiologicalReaction>
</comment>
<dbReference type="InterPro" id="IPR015422">
    <property type="entry name" value="PyrdxlP-dep_Trfase_small"/>
</dbReference>
<evidence type="ECO:0000256" key="1">
    <source>
        <dbReference type="ARBA" id="ARBA00001933"/>
    </source>
</evidence>
<dbReference type="InterPro" id="IPR015424">
    <property type="entry name" value="PyrdxlP-dep_Trfase"/>
</dbReference>
<dbReference type="PANTHER" id="PTHR43807">
    <property type="entry name" value="FI04487P"/>
    <property type="match status" value="1"/>
</dbReference>
<dbReference type="Proteomes" id="UP001205998">
    <property type="component" value="Unassembled WGS sequence"/>
</dbReference>
<dbReference type="GO" id="GO:0005739">
    <property type="term" value="C:mitochondrion"/>
    <property type="evidence" value="ECO:0007669"/>
    <property type="project" value="TreeGrafter"/>
</dbReference>
<comment type="cofactor">
    <cofactor evidence="1">
        <name>pyridoxal 5'-phosphate</name>
        <dbReference type="ChEBI" id="CHEBI:597326"/>
    </cofactor>
</comment>
<proteinExistence type="inferred from homology"/>
<keyword evidence="5" id="KW-0663">Pyridoxal phosphate</keyword>
<dbReference type="InterPro" id="IPR015421">
    <property type="entry name" value="PyrdxlP-dep_Trfase_major"/>
</dbReference>
<evidence type="ECO:0000313" key="10">
    <source>
        <dbReference type="EMBL" id="KAI5615495.1"/>
    </source>
</evidence>
<dbReference type="SUPFAM" id="SSF53383">
    <property type="entry name" value="PLP-dependent transferases"/>
    <property type="match status" value="1"/>
</dbReference>
<sequence>EFSQLAAEYNVVDLGHGFPDFPPPSFAKDALYNAVSRGTNMHQYTWTSTSKFYGRILGLEIDPMQDVLVTVGAYGALFCTLQALIAEGDEVKPFYNCYKSMTIMAGGKPVYISLKPKRVTGPPLSSGDWVLCPEELCSKFKIHTKVIIINNPNNPLGKIFQREELQMIADLCIKHDVICISDEVNEWLTYDGAQHNKIASFPGMWERTVTIGSAGKSFSATGWKLGWAIGEGHLLKHLQRIHQNSVYHCPTPTQEAMALCFQREYNMFGTKESYFKQFPKQLQVKCKRLANCLSSVGLQPIMSEGGYFIMVDISNLKVDLNDPNTEDELYDRRFVKWLIKVKGLGTIPVSASYSLEQKAHFQKYIRVCFVKDDSTLDAVEDILKQWS</sequence>
<reference evidence="10" key="1">
    <citation type="submission" date="2018-07" db="EMBL/GenBank/DDBJ databases">
        <title>Comparative genomics of catfishes provides insights into carnivory and benthic adaptation.</title>
        <authorList>
            <person name="Zhang Y."/>
            <person name="Wang D."/>
            <person name="Peng Z."/>
            <person name="Zheng S."/>
            <person name="Shao F."/>
            <person name="Tao W."/>
        </authorList>
    </citation>
    <scope>NUCLEOTIDE SEQUENCE</scope>
    <source>
        <strain evidence="10">Chongqing</strain>
    </source>
</reference>
<comment type="similarity">
    <text evidence="2">Belongs to the class-I pyridoxal-phosphate-dependent aminotransferase family.</text>
</comment>
<evidence type="ECO:0000256" key="7">
    <source>
        <dbReference type="ARBA" id="ARBA00047478"/>
    </source>
</evidence>
<dbReference type="EMBL" id="MU554589">
    <property type="protein sequence ID" value="KAI5615495.1"/>
    <property type="molecule type" value="Genomic_DNA"/>
</dbReference>
<organism evidence="10 11">
    <name type="scientific">Silurus asotus</name>
    <name type="common">Amur catfish</name>
    <name type="synonym">Parasilurus asotus</name>
    <dbReference type="NCBI Taxonomy" id="30991"/>
    <lineage>
        <taxon>Eukaryota</taxon>
        <taxon>Metazoa</taxon>
        <taxon>Chordata</taxon>
        <taxon>Craniata</taxon>
        <taxon>Vertebrata</taxon>
        <taxon>Euteleostomi</taxon>
        <taxon>Actinopterygii</taxon>
        <taxon>Neopterygii</taxon>
        <taxon>Teleostei</taxon>
        <taxon>Ostariophysi</taxon>
        <taxon>Siluriformes</taxon>
        <taxon>Siluridae</taxon>
        <taxon>Silurus</taxon>
    </lineage>
</organism>
<name>A0AAD5AG84_SILAS</name>
<dbReference type="Gene3D" id="3.90.1150.10">
    <property type="entry name" value="Aspartate Aminotransferase, domain 1"/>
    <property type="match status" value="1"/>
</dbReference>
<keyword evidence="4" id="KW-0808">Transferase</keyword>
<dbReference type="Gene3D" id="3.40.640.10">
    <property type="entry name" value="Type I PLP-dependent aspartate aminotransferase-like (Major domain)"/>
    <property type="match status" value="1"/>
</dbReference>
<dbReference type="GO" id="GO:0016212">
    <property type="term" value="F:kynurenine-oxoglutarate transaminase activity"/>
    <property type="evidence" value="ECO:0007669"/>
    <property type="project" value="UniProtKB-EC"/>
</dbReference>
<dbReference type="InterPro" id="IPR004839">
    <property type="entry name" value="Aminotransferase_I/II_large"/>
</dbReference>
<evidence type="ECO:0000313" key="11">
    <source>
        <dbReference type="Proteomes" id="UP001205998"/>
    </source>
</evidence>
<feature type="domain" description="Aminotransferase class I/classII large" evidence="9">
    <location>
        <begin position="11"/>
        <end position="377"/>
    </location>
</feature>
<accession>A0AAD5AG84</accession>
<dbReference type="FunFam" id="3.40.640.10:FF:000264">
    <property type="entry name" value="Kynurenine--oxoglutarate transaminase 1"/>
    <property type="match status" value="1"/>
</dbReference>
<dbReference type="CDD" id="cd00609">
    <property type="entry name" value="AAT_like"/>
    <property type="match status" value="1"/>
</dbReference>
<dbReference type="FunFam" id="3.90.1150.10:FF:000021">
    <property type="entry name" value="Kynurenine--oxoglutarate transaminase 3"/>
    <property type="match status" value="1"/>
</dbReference>
<evidence type="ECO:0000256" key="3">
    <source>
        <dbReference type="ARBA" id="ARBA00022576"/>
    </source>
</evidence>
<feature type="non-terminal residue" evidence="10">
    <location>
        <position position="387"/>
    </location>
</feature>
<evidence type="ECO:0000256" key="8">
    <source>
        <dbReference type="ARBA" id="ARBA00049325"/>
    </source>
</evidence>
<dbReference type="AlphaFoldDB" id="A0AAD5AG84"/>
<feature type="non-terminal residue" evidence="10">
    <location>
        <position position="1"/>
    </location>
</feature>
<evidence type="ECO:0000256" key="5">
    <source>
        <dbReference type="ARBA" id="ARBA00022898"/>
    </source>
</evidence>
<evidence type="ECO:0000256" key="2">
    <source>
        <dbReference type="ARBA" id="ARBA00007441"/>
    </source>
</evidence>
<keyword evidence="3" id="KW-0032">Aminotransferase</keyword>
<dbReference type="GO" id="GO:0047804">
    <property type="term" value="F:cysteine-S-conjugate beta-lyase activity"/>
    <property type="evidence" value="ECO:0007669"/>
    <property type="project" value="UniProtKB-EC"/>
</dbReference>
<evidence type="ECO:0000259" key="9">
    <source>
        <dbReference type="Pfam" id="PF00155"/>
    </source>
</evidence>
<gene>
    <name evidence="10" type="ORF">C0J50_0176</name>
</gene>
<dbReference type="GO" id="GO:0030170">
    <property type="term" value="F:pyridoxal phosphate binding"/>
    <property type="evidence" value="ECO:0007669"/>
    <property type="project" value="InterPro"/>
</dbReference>
<comment type="catalytic activity">
    <reaction evidence="8">
        <text>an S-substituted L-cysteine + H2O = a thiol + pyruvate + NH4(+)</text>
        <dbReference type="Rhea" id="RHEA:18121"/>
        <dbReference type="ChEBI" id="CHEBI:15361"/>
        <dbReference type="ChEBI" id="CHEBI:15377"/>
        <dbReference type="ChEBI" id="CHEBI:28938"/>
        <dbReference type="ChEBI" id="CHEBI:29256"/>
        <dbReference type="ChEBI" id="CHEBI:58717"/>
        <dbReference type="EC" id="4.4.1.13"/>
    </reaction>
    <physiologicalReaction direction="left-to-right" evidence="8">
        <dbReference type="Rhea" id="RHEA:18122"/>
    </physiologicalReaction>
</comment>
<keyword evidence="11" id="KW-1185">Reference proteome</keyword>
<dbReference type="InterPro" id="IPR051326">
    <property type="entry name" value="Kynurenine-oxoglutarate_AT"/>
</dbReference>
<dbReference type="PANTHER" id="PTHR43807:SF14">
    <property type="entry name" value="KYNURENINE--OXOGLUTARATE TRANSAMINASE 1"/>
    <property type="match status" value="1"/>
</dbReference>
<evidence type="ECO:0000256" key="4">
    <source>
        <dbReference type="ARBA" id="ARBA00022679"/>
    </source>
</evidence>
<evidence type="ECO:0000256" key="6">
    <source>
        <dbReference type="ARBA" id="ARBA00024016"/>
    </source>
</evidence>
<comment type="caution">
    <text evidence="10">The sequence shown here is derived from an EMBL/GenBank/DDBJ whole genome shotgun (WGS) entry which is preliminary data.</text>
</comment>
<dbReference type="Pfam" id="PF00155">
    <property type="entry name" value="Aminotran_1_2"/>
    <property type="match status" value="1"/>
</dbReference>
<comment type="pathway">
    <text evidence="6">Amino-acid degradation; L-kynurenine degradation; kynurenate from L-kynurenine: step 1/2.</text>
</comment>
<protein>
    <submittedName>
        <fullName evidence="10">Kynurenine--oxoglutarate transaminase 1</fullName>
    </submittedName>
</protein>